<reference evidence="3" key="1">
    <citation type="submission" date="2022-08" db="UniProtKB">
        <authorList>
            <consortium name="EnsemblMetazoa"/>
        </authorList>
    </citation>
    <scope>IDENTIFICATION</scope>
    <source>
        <strain evidence="3">05x7-T-G4-1.051#20</strain>
    </source>
</reference>
<dbReference type="PROSITE" id="PS51406">
    <property type="entry name" value="FIBRINOGEN_C_2"/>
    <property type="match status" value="1"/>
</dbReference>
<proteinExistence type="predicted"/>
<dbReference type="EnsemblMetazoa" id="G30541.1">
    <property type="protein sequence ID" value="G30541.1:cds"/>
    <property type="gene ID" value="G30541"/>
</dbReference>
<protein>
    <recommendedName>
        <fullName evidence="2">Fibrinogen C-terminal domain-containing protein</fullName>
    </recommendedName>
</protein>
<dbReference type="PANTHER" id="PTHR19143">
    <property type="entry name" value="FIBRINOGEN/TENASCIN/ANGIOPOEITIN"/>
    <property type="match status" value="1"/>
</dbReference>
<organism evidence="3 4">
    <name type="scientific">Magallana gigas</name>
    <name type="common">Pacific oyster</name>
    <name type="synonym">Crassostrea gigas</name>
    <dbReference type="NCBI Taxonomy" id="29159"/>
    <lineage>
        <taxon>Eukaryota</taxon>
        <taxon>Metazoa</taxon>
        <taxon>Spiralia</taxon>
        <taxon>Lophotrochozoa</taxon>
        <taxon>Mollusca</taxon>
        <taxon>Bivalvia</taxon>
        <taxon>Autobranchia</taxon>
        <taxon>Pteriomorphia</taxon>
        <taxon>Ostreida</taxon>
        <taxon>Ostreoidea</taxon>
        <taxon>Ostreidae</taxon>
        <taxon>Magallana</taxon>
    </lineage>
</organism>
<feature type="signal peptide" evidence="1">
    <location>
        <begin position="1"/>
        <end position="25"/>
    </location>
</feature>
<sequence length="350" mass="39476">MIQTNTIKTIFNTLLLMSTLSKVNGTVRQFHLHLYGEVSEEYGPHILCQIPNVSKSVCASMCLENAKCHAVEICNHGVSRCRITTGQHSSPMSNSSRSTCQLYRLGNPCREGYWDRLQNTCTQNITQTLPPNTCADCHCLLGLLDIVTNGEIRFTLSGGKTLVCVVEVAVLGLDIYKWTVIQRRRSGGSVHFDREWNEYKEGFGSTTSDFWIGNDFIHQLTNITGNHHLQIRMTKNNGQKLTVEYLFYIESENGGYRLHAASLDGSQNLGDPFLSTCQECANLMKFSTKDVDNDNDTIRNCASVSKGGWWHNSCQKSNLNGEFGQVNYTLGINWNKFTDLSYVEMRVRRL</sequence>
<keyword evidence="1" id="KW-0732">Signal</keyword>
<dbReference type="AlphaFoldDB" id="A0A8W8M1C6"/>
<name>A0A8W8M1C6_MAGGI</name>
<accession>A0A8W8M1C6</accession>
<dbReference type="SMART" id="SM00186">
    <property type="entry name" value="FBG"/>
    <property type="match status" value="1"/>
</dbReference>
<dbReference type="InterPro" id="IPR002181">
    <property type="entry name" value="Fibrinogen_a/b/g_C_dom"/>
</dbReference>
<feature type="domain" description="Fibrinogen C-terminal" evidence="2">
    <location>
        <begin position="125"/>
        <end position="350"/>
    </location>
</feature>
<dbReference type="PANTHER" id="PTHR19143:SF459">
    <property type="entry name" value="FIBRINOGEN C-TERMINAL DOMAIN-CONTAINING PROTEIN"/>
    <property type="match status" value="1"/>
</dbReference>
<dbReference type="Pfam" id="PF00147">
    <property type="entry name" value="Fibrinogen_C"/>
    <property type="match status" value="1"/>
</dbReference>
<evidence type="ECO:0000313" key="3">
    <source>
        <dbReference type="EnsemblMetazoa" id="G30541.1:cds"/>
    </source>
</evidence>
<dbReference type="InterPro" id="IPR014716">
    <property type="entry name" value="Fibrinogen_a/b/g_C_1"/>
</dbReference>
<dbReference type="SUPFAM" id="SSF56496">
    <property type="entry name" value="Fibrinogen C-terminal domain-like"/>
    <property type="match status" value="1"/>
</dbReference>
<dbReference type="Gene3D" id="3.90.215.10">
    <property type="entry name" value="Gamma Fibrinogen, chain A, domain 1"/>
    <property type="match status" value="1"/>
</dbReference>
<feature type="chain" id="PRO_5036495905" description="Fibrinogen C-terminal domain-containing protein" evidence="1">
    <location>
        <begin position="26"/>
        <end position="350"/>
    </location>
</feature>
<evidence type="ECO:0000256" key="1">
    <source>
        <dbReference type="SAM" id="SignalP"/>
    </source>
</evidence>
<dbReference type="InterPro" id="IPR036056">
    <property type="entry name" value="Fibrinogen-like_C"/>
</dbReference>
<dbReference type="GO" id="GO:0005615">
    <property type="term" value="C:extracellular space"/>
    <property type="evidence" value="ECO:0007669"/>
    <property type="project" value="TreeGrafter"/>
</dbReference>
<evidence type="ECO:0000313" key="4">
    <source>
        <dbReference type="Proteomes" id="UP000005408"/>
    </source>
</evidence>
<evidence type="ECO:0000259" key="2">
    <source>
        <dbReference type="PROSITE" id="PS51406"/>
    </source>
</evidence>
<dbReference type="InterPro" id="IPR050373">
    <property type="entry name" value="Fibrinogen_C-term_domain"/>
</dbReference>
<keyword evidence="4" id="KW-1185">Reference proteome</keyword>
<dbReference type="Proteomes" id="UP000005408">
    <property type="component" value="Unassembled WGS sequence"/>
</dbReference>
<dbReference type="OrthoDB" id="10380133at2759"/>